<dbReference type="OrthoDB" id="77911at2759"/>
<evidence type="ECO:0000256" key="6">
    <source>
        <dbReference type="SAM" id="SignalP"/>
    </source>
</evidence>
<dbReference type="PANTHER" id="PTHR45779">
    <property type="entry name" value="PEPTIDYLPROLYL ISOMERASE"/>
    <property type="match status" value="1"/>
</dbReference>
<feature type="domain" description="PPIase FKBP-type" evidence="7">
    <location>
        <begin position="50"/>
        <end position="146"/>
    </location>
</feature>
<protein>
    <recommendedName>
        <fullName evidence="2 5">peptidylprolyl isomerase</fullName>
        <ecNumber evidence="2 5">5.2.1.8</ecNumber>
    </recommendedName>
</protein>
<dbReference type="InterPro" id="IPR046357">
    <property type="entry name" value="PPIase_dom_sf"/>
</dbReference>
<dbReference type="InterPro" id="IPR001179">
    <property type="entry name" value="PPIase_FKBP_dom"/>
</dbReference>
<evidence type="ECO:0000256" key="5">
    <source>
        <dbReference type="PROSITE-ProRule" id="PRU00277"/>
    </source>
</evidence>
<sequence length="153" mass="16554">MLLSIFCALGLSLFPICVECLDHSKKLSRIEIGIILSVPTEACHATVEKGDEVSVTFVGRLLKDNTTFASNADQSRFTFKVGAGTVIEGWDKGILGYVATVFFQMCVHEKRRIFIPGHLGYGALGRPPDVPGDADLVFDVVLLELVKAAKTGL</sequence>
<evidence type="ECO:0000256" key="2">
    <source>
        <dbReference type="ARBA" id="ARBA00013194"/>
    </source>
</evidence>
<dbReference type="EC" id="5.2.1.8" evidence="2 5"/>
<feature type="chain" id="PRO_5030017461" description="peptidylprolyl isomerase" evidence="6">
    <location>
        <begin position="21"/>
        <end position="153"/>
    </location>
</feature>
<evidence type="ECO:0000313" key="8">
    <source>
        <dbReference type="EMBL" id="VDD77484.1"/>
    </source>
</evidence>
<dbReference type="Gene3D" id="3.10.50.40">
    <property type="match status" value="1"/>
</dbReference>
<dbReference type="PROSITE" id="PS50059">
    <property type="entry name" value="FKBP_PPIASE"/>
    <property type="match status" value="1"/>
</dbReference>
<keyword evidence="9" id="KW-1185">Reference proteome</keyword>
<dbReference type="GO" id="GO:0005783">
    <property type="term" value="C:endoplasmic reticulum"/>
    <property type="evidence" value="ECO:0007669"/>
    <property type="project" value="TreeGrafter"/>
</dbReference>
<dbReference type="STRING" id="53468.A0A0R3U991"/>
<dbReference type="InterPro" id="IPR044609">
    <property type="entry name" value="FKBP2/11"/>
</dbReference>
<name>A0A0R3U991_MESCO</name>
<evidence type="ECO:0000256" key="4">
    <source>
        <dbReference type="ARBA" id="ARBA00023235"/>
    </source>
</evidence>
<accession>A0A0R3U991</accession>
<reference evidence="8 9" key="1">
    <citation type="submission" date="2018-10" db="EMBL/GenBank/DDBJ databases">
        <authorList>
            <consortium name="Pathogen Informatics"/>
        </authorList>
    </citation>
    <scope>NUCLEOTIDE SEQUENCE [LARGE SCALE GENOMIC DNA]</scope>
</reference>
<proteinExistence type="predicted"/>
<dbReference type="Pfam" id="PF00254">
    <property type="entry name" value="FKBP_C"/>
    <property type="match status" value="1"/>
</dbReference>
<dbReference type="AlphaFoldDB" id="A0A0R3U991"/>
<evidence type="ECO:0000256" key="3">
    <source>
        <dbReference type="ARBA" id="ARBA00023110"/>
    </source>
</evidence>
<dbReference type="Proteomes" id="UP000267029">
    <property type="component" value="Unassembled WGS sequence"/>
</dbReference>
<keyword evidence="6" id="KW-0732">Signal</keyword>
<dbReference type="EMBL" id="UXSR01000806">
    <property type="protein sequence ID" value="VDD77484.1"/>
    <property type="molecule type" value="Genomic_DNA"/>
</dbReference>
<keyword evidence="3 5" id="KW-0697">Rotamase</keyword>
<evidence type="ECO:0000313" key="9">
    <source>
        <dbReference type="Proteomes" id="UP000267029"/>
    </source>
</evidence>
<dbReference type="GO" id="GO:0003755">
    <property type="term" value="F:peptidyl-prolyl cis-trans isomerase activity"/>
    <property type="evidence" value="ECO:0007669"/>
    <property type="project" value="UniProtKB-KW"/>
</dbReference>
<evidence type="ECO:0000256" key="1">
    <source>
        <dbReference type="ARBA" id="ARBA00000971"/>
    </source>
</evidence>
<dbReference type="PANTHER" id="PTHR45779:SF7">
    <property type="entry name" value="PEPTIDYLPROLYL ISOMERASE"/>
    <property type="match status" value="1"/>
</dbReference>
<dbReference type="SUPFAM" id="SSF54534">
    <property type="entry name" value="FKBP-like"/>
    <property type="match status" value="1"/>
</dbReference>
<comment type="catalytic activity">
    <reaction evidence="1 5">
        <text>[protein]-peptidylproline (omega=180) = [protein]-peptidylproline (omega=0)</text>
        <dbReference type="Rhea" id="RHEA:16237"/>
        <dbReference type="Rhea" id="RHEA-COMP:10747"/>
        <dbReference type="Rhea" id="RHEA-COMP:10748"/>
        <dbReference type="ChEBI" id="CHEBI:83833"/>
        <dbReference type="ChEBI" id="CHEBI:83834"/>
        <dbReference type="EC" id="5.2.1.8"/>
    </reaction>
</comment>
<organism evidence="8 9">
    <name type="scientific">Mesocestoides corti</name>
    <name type="common">Flatworm</name>
    <dbReference type="NCBI Taxonomy" id="53468"/>
    <lineage>
        <taxon>Eukaryota</taxon>
        <taxon>Metazoa</taxon>
        <taxon>Spiralia</taxon>
        <taxon>Lophotrochozoa</taxon>
        <taxon>Platyhelminthes</taxon>
        <taxon>Cestoda</taxon>
        <taxon>Eucestoda</taxon>
        <taxon>Cyclophyllidea</taxon>
        <taxon>Mesocestoididae</taxon>
        <taxon>Mesocestoides</taxon>
    </lineage>
</organism>
<feature type="signal peptide" evidence="6">
    <location>
        <begin position="1"/>
        <end position="20"/>
    </location>
</feature>
<keyword evidence="4 5" id="KW-0413">Isomerase</keyword>
<gene>
    <name evidence="8" type="ORF">MCOS_LOCUS3487</name>
</gene>
<evidence type="ECO:0000259" key="7">
    <source>
        <dbReference type="PROSITE" id="PS50059"/>
    </source>
</evidence>